<keyword evidence="7" id="KW-1133">Transmembrane helix</keyword>
<dbReference type="EC" id="2.3.1.-" evidence="6"/>
<dbReference type="GO" id="GO:0006633">
    <property type="term" value="P:fatty acid biosynthetic process"/>
    <property type="evidence" value="ECO:0007669"/>
    <property type="project" value="InterPro"/>
</dbReference>
<comment type="pathway">
    <text evidence="1 6">Lipid metabolism; fatty acid biosynthesis.</text>
</comment>
<feature type="domain" description="Beta-ketoacyl-[acyl-carrier-protein] synthase III C-terminal" evidence="9">
    <location>
        <begin position="365"/>
        <end position="445"/>
    </location>
</feature>
<evidence type="ECO:0000256" key="4">
    <source>
        <dbReference type="ARBA" id="ARBA00023315"/>
    </source>
</evidence>
<keyword evidence="3 6" id="KW-0808">Transferase</keyword>
<dbReference type="Pfam" id="PF08541">
    <property type="entry name" value="ACP_syn_III_C"/>
    <property type="match status" value="1"/>
</dbReference>
<evidence type="ECO:0000259" key="8">
    <source>
        <dbReference type="Pfam" id="PF08392"/>
    </source>
</evidence>
<comment type="catalytic activity">
    <reaction evidence="5">
        <text>a very-long-chain acyl-CoA + malonyl-CoA + H(+) = a very-long-chain 3-oxoacyl-CoA + CO2 + CoA</text>
        <dbReference type="Rhea" id="RHEA:32727"/>
        <dbReference type="ChEBI" id="CHEBI:15378"/>
        <dbReference type="ChEBI" id="CHEBI:16526"/>
        <dbReference type="ChEBI" id="CHEBI:57287"/>
        <dbReference type="ChEBI" id="CHEBI:57384"/>
        <dbReference type="ChEBI" id="CHEBI:90725"/>
        <dbReference type="ChEBI" id="CHEBI:90736"/>
        <dbReference type="EC" id="2.3.1.199"/>
    </reaction>
</comment>
<evidence type="ECO:0000313" key="10">
    <source>
        <dbReference type="EMBL" id="GAA0174801.1"/>
    </source>
</evidence>
<sequence length="484" mass="54059">MAEITGTIYALIVATIGRAARNQLSIILVKTAVDSCKQLDYNGVVVLESICLSVTIFMAILYATRRRKNIYLVDFACYKPDSSLMMTKEEGYSKVSRFFGEEAGSFHKKVLERSGVGDAAYFPDSCNVLPPKFRFNESRKEVEMVVFGAVEELLAKTCVRARDIGILIVNSSTFNPTPSISAAIVNCFKFGEDVLTYNLGGMGCSAGLISIDLANRLLREQPNSYALVVSTESITQNCYSGKVKSMMLTNCLFRIGGSAVLLSNRPSDRRRSKYRLNYLVRTHKGSDDTAYKCVYQEQDEDENIGIALSRDLTNIAGHALKSNVMRLGPLVLPISEKILYLANFIAKRVLKMKMKAYTPDFKRAFDHFCIHAGGRAVIDGLEKSLGLTEYHIEPSRMTLYRFGNTSSSSVWYELAYSEAKGRIKKNDRIWQIAFGSGFKCNSTVWIALRTIKPLKGQNPWMDEIDDFPVHVPKEIPIESDGLNA</sequence>
<dbReference type="PIRSF" id="PIRSF036417">
    <property type="entry name" value="3-ktacl-CoA_syn"/>
    <property type="match status" value="1"/>
</dbReference>
<dbReference type="PANTHER" id="PTHR31561">
    <property type="entry name" value="3-KETOACYL-COA SYNTHASE"/>
    <property type="match status" value="1"/>
</dbReference>
<dbReference type="Proteomes" id="UP001454036">
    <property type="component" value="Unassembled WGS sequence"/>
</dbReference>
<evidence type="ECO:0000256" key="2">
    <source>
        <dbReference type="ARBA" id="ARBA00005531"/>
    </source>
</evidence>
<feature type="transmembrane region" description="Helical" evidence="7">
    <location>
        <begin position="43"/>
        <end position="63"/>
    </location>
</feature>
<keyword evidence="4 6" id="KW-0012">Acyltransferase</keyword>
<dbReference type="Gene3D" id="3.40.47.10">
    <property type="match status" value="1"/>
</dbReference>
<evidence type="ECO:0000256" key="7">
    <source>
        <dbReference type="SAM" id="Phobius"/>
    </source>
</evidence>
<dbReference type="InterPro" id="IPR013601">
    <property type="entry name" value="FAE1_typ3_polyketide_synth"/>
</dbReference>
<proteinExistence type="inferred from homology"/>
<dbReference type="InterPro" id="IPR012392">
    <property type="entry name" value="3-ktacl-CoA_syn"/>
</dbReference>
<dbReference type="Pfam" id="PF08392">
    <property type="entry name" value="FAE1_CUT1_RppA"/>
    <property type="match status" value="1"/>
</dbReference>
<evidence type="ECO:0000256" key="1">
    <source>
        <dbReference type="ARBA" id="ARBA00005194"/>
    </source>
</evidence>
<keyword evidence="7" id="KW-0812">Transmembrane</keyword>
<evidence type="ECO:0000313" key="11">
    <source>
        <dbReference type="Proteomes" id="UP001454036"/>
    </source>
</evidence>
<keyword evidence="11" id="KW-1185">Reference proteome</keyword>
<dbReference type="InterPro" id="IPR016039">
    <property type="entry name" value="Thiolase-like"/>
</dbReference>
<accession>A0AAV3RI56</accession>
<dbReference type="SUPFAM" id="SSF53901">
    <property type="entry name" value="Thiolase-like"/>
    <property type="match status" value="2"/>
</dbReference>
<keyword evidence="7" id="KW-0472">Membrane</keyword>
<dbReference type="AlphaFoldDB" id="A0AAV3RI56"/>
<reference evidence="10 11" key="1">
    <citation type="submission" date="2024-01" db="EMBL/GenBank/DDBJ databases">
        <title>The complete chloroplast genome sequence of Lithospermum erythrorhizon: insights into the phylogenetic relationship among Boraginaceae species and the maternal lineages of purple gromwells.</title>
        <authorList>
            <person name="Okada T."/>
            <person name="Watanabe K."/>
        </authorList>
    </citation>
    <scope>NUCLEOTIDE SEQUENCE [LARGE SCALE GENOMIC DNA]</scope>
</reference>
<dbReference type="GO" id="GO:0016020">
    <property type="term" value="C:membrane"/>
    <property type="evidence" value="ECO:0007669"/>
    <property type="project" value="InterPro"/>
</dbReference>
<evidence type="ECO:0000256" key="5">
    <source>
        <dbReference type="ARBA" id="ARBA00047375"/>
    </source>
</evidence>
<evidence type="ECO:0000256" key="6">
    <source>
        <dbReference type="PIRNR" id="PIRNR036417"/>
    </source>
</evidence>
<name>A0AAV3RI56_LITER</name>
<dbReference type="InterPro" id="IPR013747">
    <property type="entry name" value="ACP_syn_III_C"/>
</dbReference>
<dbReference type="EMBL" id="BAABME010009239">
    <property type="protein sequence ID" value="GAA0174801.1"/>
    <property type="molecule type" value="Genomic_DNA"/>
</dbReference>
<gene>
    <name evidence="10" type="ORF">LIER_28117</name>
</gene>
<evidence type="ECO:0000259" key="9">
    <source>
        <dbReference type="Pfam" id="PF08541"/>
    </source>
</evidence>
<comment type="similarity">
    <text evidence="2 6">Belongs to the thiolase-like superfamily. Chalcone/stilbene synthases family.</text>
</comment>
<dbReference type="GO" id="GO:0009922">
    <property type="term" value="F:fatty acid elongase activity"/>
    <property type="evidence" value="ECO:0007669"/>
    <property type="project" value="UniProtKB-EC"/>
</dbReference>
<protein>
    <recommendedName>
        <fullName evidence="6">3-ketoacyl-CoA synthase</fullName>
        <ecNumber evidence="6">2.3.1.-</ecNumber>
    </recommendedName>
</protein>
<dbReference type="CDD" id="cd00831">
    <property type="entry name" value="CHS_like"/>
    <property type="match status" value="1"/>
</dbReference>
<evidence type="ECO:0000256" key="3">
    <source>
        <dbReference type="ARBA" id="ARBA00022679"/>
    </source>
</evidence>
<feature type="domain" description="FAE" evidence="8">
    <location>
        <begin position="63"/>
        <end position="348"/>
    </location>
</feature>
<comment type="caution">
    <text evidence="10">The sequence shown here is derived from an EMBL/GenBank/DDBJ whole genome shotgun (WGS) entry which is preliminary data.</text>
</comment>
<organism evidence="10 11">
    <name type="scientific">Lithospermum erythrorhizon</name>
    <name type="common">Purple gromwell</name>
    <name type="synonym">Lithospermum officinale var. erythrorhizon</name>
    <dbReference type="NCBI Taxonomy" id="34254"/>
    <lineage>
        <taxon>Eukaryota</taxon>
        <taxon>Viridiplantae</taxon>
        <taxon>Streptophyta</taxon>
        <taxon>Embryophyta</taxon>
        <taxon>Tracheophyta</taxon>
        <taxon>Spermatophyta</taxon>
        <taxon>Magnoliopsida</taxon>
        <taxon>eudicotyledons</taxon>
        <taxon>Gunneridae</taxon>
        <taxon>Pentapetalae</taxon>
        <taxon>asterids</taxon>
        <taxon>lamiids</taxon>
        <taxon>Boraginales</taxon>
        <taxon>Boraginaceae</taxon>
        <taxon>Boraginoideae</taxon>
        <taxon>Lithospermeae</taxon>
        <taxon>Lithospermum</taxon>
    </lineage>
</organism>